<dbReference type="PROSITE" id="PS50082">
    <property type="entry name" value="WD_REPEATS_2"/>
    <property type="match status" value="1"/>
</dbReference>
<sequence>MGVDKRRKLYNTVQSQTFSSCGNFLFAGNNFGDVFVFSIPDIAEIPNDEDILHKAAPSLEPIQVFRVTDSGHVESLAFFKDFLIVGIPGEIQGYQWCESSKRIKKKLWEIRIPTGQDTMEAIDVNCLWLNEENDEIYLGCGDSKILGLNLDSGQFFRTFMGHKDYIHSLHGLDNRLYSASEDGSVKFWDLRQKKSTGFVEPYKNPDLLRQPMGKWVGSVACTENFFICGGGPKASLWHTRTNECTTIFPFPGAVHVSGFIDDTVLLAGQNPNVVQYSLNGDLSAEIPVSSPATYSVVWQTTPTKLMSIAGAHNEIDICLNFQLQGYCLEAVHKGGKRMSHIDLFYTHDYIMNMMRSQSFTQRNPCPATSAGI</sequence>
<evidence type="ECO:0000313" key="4">
    <source>
        <dbReference type="EnsemblMetazoa" id="PPAI005291-PA"/>
    </source>
</evidence>
<evidence type="ECO:0000256" key="1">
    <source>
        <dbReference type="ARBA" id="ARBA00009728"/>
    </source>
</evidence>
<accession>A0A1B0DBV2</accession>
<organism evidence="4 5">
    <name type="scientific">Phlebotomus papatasi</name>
    <name type="common">Sandfly</name>
    <dbReference type="NCBI Taxonomy" id="29031"/>
    <lineage>
        <taxon>Eukaryota</taxon>
        <taxon>Metazoa</taxon>
        <taxon>Ecdysozoa</taxon>
        <taxon>Arthropoda</taxon>
        <taxon>Hexapoda</taxon>
        <taxon>Insecta</taxon>
        <taxon>Pterygota</taxon>
        <taxon>Neoptera</taxon>
        <taxon>Endopterygota</taxon>
        <taxon>Diptera</taxon>
        <taxon>Nematocera</taxon>
        <taxon>Psychodoidea</taxon>
        <taxon>Psychodidae</taxon>
        <taxon>Phlebotomus</taxon>
        <taxon>Phlebotomus</taxon>
    </lineage>
</organism>
<dbReference type="InterPro" id="IPR036322">
    <property type="entry name" value="WD40_repeat_dom_sf"/>
</dbReference>
<dbReference type="Pfam" id="PF00400">
    <property type="entry name" value="WD40"/>
    <property type="match status" value="1"/>
</dbReference>
<evidence type="ECO:0000256" key="3">
    <source>
        <dbReference type="ARBA" id="ARBA00022737"/>
    </source>
</evidence>
<dbReference type="PROSITE" id="PS00678">
    <property type="entry name" value="WD_REPEATS_1"/>
    <property type="match status" value="1"/>
</dbReference>
<proteinExistence type="inferred from homology"/>
<evidence type="ECO:0000256" key="2">
    <source>
        <dbReference type="ARBA" id="ARBA00022574"/>
    </source>
</evidence>
<keyword evidence="3" id="KW-0677">Repeat</keyword>
<dbReference type="PROSITE" id="PS50294">
    <property type="entry name" value="WD_REPEATS_REGION"/>
    <property type="match status" value="1"/>
</dbReference>
<dbReference type="Gene3D" id="2.130.10.10">
    <property type="entry name" value="YVTN repeat-like/Quinoprotein amine dehydrogenase"/>
    <property type="match status" value="1"/>
</dbReference>
<dbReference type="EMBL" id="AJVK01030295">
    <property type="status" value="NOT_ANNOTATED_CDS"/>
    <property type="molecule type" value="Genomic_DNA"/>
</dbReference>
<dbReference type="PANTHER" id="PTHR44411:SF1">
    <property type="entry name" value="THO COMPLEX SUBUNIT 6 HOMOLOG"/>
    <property type="match status" value="1"/>
</dbReference>
<dbReference type="AlphaFoldDB" id="A0A1B0DBV2"/>
<dbReference type="InterPro" id="IPR019775">
    <property type="entry name" value="WD40_repeat_CS"/>
</dbReference>
<reference evidence="4" key="1">
    <citation type="submission" date="2022-08" db="UniProtKB">
        <authorList>
            <consortium name="EnsemblMetazoa"/>
        </authorList>
    </citation>
    <scope>IDENTIFICATION</scope>
    <source>
        <strain evidence="4">Israel</strain>
    </source>
</reference>
<keyword evidence="5" id="KW-1185">Reference proteome</keyword>
<name>A0A1B0DBV2_PHLPP</name>
<dbReference type="PROSITE" id="PS51257">
    <property type="entry name" value="PROKAR_LIPOPROTEIN"/>
    <property type="match status" value="1"/>
</dbReference>
<comment type="similarity">
    <text evidence="1">Belongs to the WD repeat THOC6 family.</text>
</comment>
<dbReference type="VEuPathDB" id="VectorBase:PPAI005291"/>
<dbReference type="GO" id="GO:0000346">
    <property type="term" value="C:transcription export complex"/>
    <property type="evidence" value="ECO:0007669"/>
    <property type="project" value="TreeGrafter"/>
</dbReference>
<dbReference type="Proteomes" id="UP000092462">
    <property type="component" value="Unassembled WGS sequence"/>
</dbReference>
<dbReference type="GO" id="GO:0000347">
    <property type="term" value="C:THO complex"/>
    <property type="evidence" value="ECO:0007669"/>
    <property type="project" value="TreeGrafter"/>
</dbReference>
<evidence type="ECO:0000313" key="5">
    <source>
        <dbReference type="Proteomes" id="UP000092462"/>
    </source>
</evidence>
<dbReference type="InterPro" id="IPR001680">
    <property type="entry name" value="WD40_rpt"/>
</dbReference>
<dbReference type="SUPFAM" id="SSF50978">
    <property type="entry name" value="WD40 repeat-like"/>
    <property type="match status" value="1"/>
</dbReference>
<dbReference type="InterPro" id="IPR042626">
    <property type="entry name" value="THOC6"/>
</dbReference>
<protein>
    <submittedName>
        <fullName evidence="4">Uncharacterized protein</fullName>
    </submittedName>
</protein>
<dbReference type="SMART" id="SM00320">
    <property type="entry name" value="WD40"/>
    <property type="match status" value="1"/>
</dbReference>
<keyword evidence="2" id="KW-0853">WD repeat</keyword>
<dbReference type="GO" id="GO:0006406">
    <property type="term" value="P:mRNA export from nucleus"/>
    <property type="evidence" value="ECO:0007669"/>
    <property type="project" value="TreeGrafter"/>
</dbReference>
<dbReference type="PANTHER" id="PTHR44411">
    <property type="entry name" value="THO COMPLEX SUBUNIT 6 HOMOLOG"/>
    <property type="match status" value="1"/>
</dbReference>
<dbReference type="VEuPathDB" id="VectorBase:PPAPM1_008889"/>
<dbReference type="EnsemblMetazoa" id="PPAI005291-RA">
    <property type="protein sequence ID" value="PPAI005291-PA"/>
    <property type="gene ID" value="PPAI005291"/>
</dbReference>
<dbReference type="InterPro" id="IPR015943">
    <property type="entry name" value="WD40/YVTN_repeat-like_dom_sf"/>
</dbReference>